<dbReference type="SMART" id="SM00204">
    <property type="entry name" value="TGFB"/>
    <property type="match status" value="1"/>
</dbReference>
<dbReference type="SUPFAM" id="SSF57501">
    <property type="entry name" value="Cystine-knot cytokines"/>
    <property type="match status" value="1"/>
</dbReference>
<comment type="similarity">
    <text evidence="2 8">Belongs to the TGF-beta family.</text>
</comment>
<evidence type="ECO:0000313" key="12">
    <source>
        <dbReference type="Proteomes" id="UP000677054"/>
    </source>
</evidence>
<gene>
    <name evidence="11" type="ORF">DSTB1V02_LOCUS6673</name>
</gene>
<evidence type="ECO:0000256" key="2">
    <source>
        <dbReference type="ARBA" id="ARBA00006656"/>
    </source>
</evidence>
<feature type="compositionally biased region" description="Basic residues" evidence="9">
    <location>
        <begin position="193"/>
        <end position="203"/>
    </location>
</feature>
<feature type="domain" description="TGF-beta family profile" evidence="10">
    <location>
        <begin position="221"/>
        <end position="341"/>
    </location>
</feature>
<protein>
    <recommendedName>
        <fullName evidence="10">TGF-beta family profile domain-containing protein</fullName>
    </recommendedName>
</protein>
<evidence type="ECO:0000256" key="6">
    <source>
        <dbReference type="ARBA" id="ARBA00023157"/>
    </source>
</evidence>
<sequence>MNITLCEQIGFPTFQQKEGKTVSLVGSRSGWVPYDVTAAVKEALRSPLRLMEMKVEKLKPGPEGYKWRSLLKGHVIRHHSPPFLVCFSRDLNSEANSLDAILRNHIHLLSFDRRKRSVLDNKIDGGDFGIGHDPTETNSIITNALPDLTETNGMLFREEDLLPTQAGYWDPEELPYGEDGPEDGPTFGNGFGKARKKKKGKKRGKLLPLEWQHPYRTAAIAKMKEAGLGPSPWQSRTQCRKRSLTVDFKQLGWDKWIIAPRSFEANYCAGSCSFPLPHASNPSNHATIQSLLRVLGMGKELPSPTCAPGSMAPMSLLYFDGKESVVLKSYSGMSVLSCGCR</sequence>
<keyword evidence="12" id="KW-1185">Reference proteome</keyword>
<dbReference type="EMBL" id="CAJPEV010001252">
    <property type="protein sequence ID" value="CAG0891639.1"/>
    <property type="molecule type" value="Genomic_DNA"/>
</dbReference>
<keyword evidence="6" id="KW-1015">Disulfide bond</keyword>
<evidence type="ECO:0000313" key="11">
    <source>
        <dbReference type="EMBL" id="CAD7246830.1"/>
    </source>
</evidence>
<evidence type="ECO:0000256" key="5">
    <source>
        <dbReference type="ARBA" id="ARBA00023030"/>
    </source>
</evidence>
<dbReference type="GO" id="GO:0005125">
    <property type="term" value="F:cytokine activity"/>
    <property type="evidence" value="ECO:0007669"/>
    <property type="project" value="TreeGrafter"/>
</dbReference>
<evidence type="ECO:0000256" key="9">
    <source>
        <dbReference type="SAM" id="MobiDB-lite"/>
    </source>
</evidence>
<dbReference type="OrthoDB" id="5987191at2759"/>
<feature type="region of interest" description="Disordered" evidence="9">
    <location>
        <begin position="179"/>
        <end position="203"/>
    </location>
</feature>
<dbReference type="Gene3D" id="2.10.90.10">
    <property type="entry name" value="Cystine-knot cytokines"/>
    <property type="match status" value="1"/>
</dbReference>
<evidence type="ECO:0000259" key="10">
    <source>
        <dbReference type="PROSITE" id="PS51362"/>
    </source>
</evidence>
<dbReference type="InterPro" id="IPR015615">
    <property type="entry name" value="TGF-beta-rel"/>
</dbReference>
<keyword evidence="4" id="KW-0732">Signal</keyword>
<dbReference type="PROSITE" id="PS51362">
    <property type="entry name" value="TGF_BETA_2"/>
    <property type="match status" value="1"/>
</dbReference>
<dbReference type="PANTHER" id="PTHR11848">
    <property type="entry name" value="TGF-BETA FAMILY"/>
    <property type="match status" value="1"/>
</dbReference>
<dbReference type="Proteomes" id="UP000677054">
    <property type="component" value="Unassembled WGS sequence"/>
</dbReference>
<evidence type="ECO:0000256" key="8">
    <source>
        <dbReference type="RuleBase" id="RU000354"/>
    </source>
</evidence>
<name>A0A7R9A412_9CRUS</name>
<reference evidence="11" key="1">
    <citation type="submission" date="2020-11" db="EMBL/GenBank/DDBJ databases">
        <authorList>
            <person name="Tran Van P."/>
        </authorList>
    </citation>
    <scope>NUCLEOTIDE SEQUENCE</scope>
</reference>
<evidence type="ECO:0000256" key="3">
    <source>
        <dbReference type="ARBA" id="ARBA00022525"/>
    </source>
</evidence>
<evidence type="ECO:0000256" key="1">
    <source>
        <dbReference type="ARBA" id="ARBA00004613"/>
    </source>
</evidence>
<dbReference type="InterPro" id="IPR017948">
    <property type="entry name" value="TGFb_CS"/>
</dbReference>
<dbReference type="AlphaFoldDB" id="A0A7R9A412"/>
<dbReference type="PROSITE" id="PS00250">
    <property type="entry name" value="TGF_BETA_1"/>
    <property type="match status" value="1"/>
</dbReference>
<evidence type="ECO:0000256" key="4">
    <source>
        <dbReference type="ARBA" id="ARBA00022729"/>
    </source>
</evidence>
<dbReference type="GO" id="GO:0008083">
    <property type="term" value="F:growth factor activity"/>
    <property type="evidence" value="ECO:0007669"/>
    <property type="project" value="UniProtKB-KW"/>
</dbReference>
<evidence type="ECO:0000256" key="7">
    <source>
        <dbReference type="ARBA" id="ARBA00023180"/>
    </source>
</evidence>
<dbReference type="InterPro" id="IPR001839">
    <property type="entry name" value="TGF-b_C"/>
</dbReference>
<dbReference type="InterPro" id="IPR029034">
    <property type="entry name" value="Cystine-knot_cytokine"/>
</dbReference>
<organism evidence="11">
    <name type="scientific">Darwinula stevensoni</name>
    <dbReference type="NCBI Taxonomy" id="69355"/>
    <lineage>
        <taxon>Eukaryota</taxon>
        <taxon>Metazoa</taxon>
        <taxon>Ecdysozoa</taxon>
        <taxon>Arthropoda</taxon>
        <taxon>Crustacea</taxon>
        <taxon>Oligostraca</taxon>
        <taxon>Ostracoda</taxon>
        <taxon>Podocopa</taxon>
        <taxon>Podocopida</taxon>
        <taxon>Darwinulocopina</taxon>
        <taxon>Darwinuloidea</taxon>
        <taxon>Darwinulidae</taxon>
        <taxon>Darwinula</taxon>
    </lineage>
</organism>
<keyword evidence="3" id="KW-0964">Secreted</keyword>
<accession>A0A7R9A412</accession>
<dbReference type="EMBL" id="LR900769">
    <property type="protein sequence ID" value="CAD7246830.1"/>
    <property type="molecule type" value="Genomic_DNA"/>
</dbReference>
<keyword evidence="7" id="KW-0325">Glycoprotein</keyword>
<dbReference type="GO" id="GO:0005615">
    <property type="term" value="C:extracellular space"/>
    <property type="evidence" value="ECO:0007669"/>
    <property type="project" value="TreeGrafter"/>
</dbReference>
<keyword evidence="5 8" id="KW-0339">Growth factor</keyword>
<dbReference type="FunFam" id="2.10.90.10:FF:000001">
    <property type="entry name" value="Bone morphogenetic protein 4"/>
    <property type="match status" value="1"/>
</dbReference>
<dbReference type="Pfam" id="PF00019">
    <property type="entry name" value="TGF_beta"/>
    <property type="match status" value="1"/>
</dbReference>
<proteinExistence type="inferred from homology"/>
<comment type="subcellular location">
    <subcellularLocation>
        <location evidence="1">Secreted</location>
    </subcellularLocation>
</comment>
<dbReference type="PANTHER" id="PTHR11848:SF270">
    <property type="entry name" value="BONE MORPHOGENETIC PROTEIN 3-LIKE"/>
    <property type="match status" value="1"/>
</dbReference>